<evidence type="ECO:0000256" key="6">
    <source>
        <dbReference type="ARBA" id="ARBA00023033"/>
    </source>
</evidence>
<dbReference type="PROSITE" id="PS00086">
    <property type="entry name" value="CYTOCHROME_P450"/>
    <property type="match status" value="1"/>
</dbReference>
<dbReference type="EMBL" id="PVSR01000005">
    <property type="protein sequence ID" value="PRW64237.1"/>
    <property type="molecule type" value="Genomic_DNA"/>
</dbReference>
<dbReference type="InterPro" id="IPR001128">
    <property type="entry name" value="Cyt_P450"/>
</dbReference>
<dbReference type="PRINTS" id="PR00385">
    <property type="entry name" value="P450"/>
</dbReference>
<gene>
    <name evidence="8" type="ORF">CEP50_06280</name>
</gene>
<comment type="caution">
    <text evidence="8">The sequence shown here is derived from an EMBL/GenBank/DDBJ whole genome shotgun (WGS) entry which is preliminary data.</text>
</comment>
<keyword evidence="4 7" id="KW-0560">Oxidoreductase</keyword>
<dbReference type="FunCoup" id="A0A2T0GYR3">
    <property type="interactions" value="3"/>
</dbReference>
<evidence type="ECO:0000313" key="8">
    <source>
        <dbReference type="EMBL" id="PRW64237.1"/>
    </source>
</evidence>
<dbReference type="PRINTS" id="PR00359">
    <property type="entry name" value="BP450"/>
</dbReference>
<dbReference type="InParanoid" id="A0A2T0GYR3"/>
<dbReference type="AlphaFoldDB" id="A0A2T0GYR3"/>
<evidence type="ECO:0000256" key="1">
    <source>
        <dbReference type="ARBA" id="ARBA00010617"/>
    </source>
</evidence>
<organism evidence="8 9">
    <name type="scientific">Actinopolyspora mortivallis</name>
    <dbReference type="NCBI Taxonomy" id="33906"/>
    <lineage>
        <taxon>Bacteria</taxon>
        <taxon>Bacillati</taxon>
        <taxon>Actinomycetota</taxon>
        <taxon>Actinomycetes</taxon>
        <taxon>Actinopolysporales</taxon>
        <taxon>Actinopolysporaceae</taxon>
        <taxon>Actinopolyspora</taxon>
    </lineage>
</organism>
<dbReference type="PANTHER" id="PTHR46696:SF6">
    <property type="entry name" value="P450, PUTATIVE (EUROFUNG)-RELATED"/>
    <property type="match status" value="1"/>
</dbReference>
<comment type="similarity">
    <text evidence="1 7">Belongs to the cytochrome P450 family.</text>
</comment>
<protein>
    <submittedName>
        <fullName evidence="8">Cytochrome P450</fullName>
    </submittedName>
</protein>
<evidence type="ECO:0000256" key="3">
    <source>
        <dbReference type="ARBA" id="ARBA00022723"/>
    </source>
</evidence>
<evidence type="ECO:0000256" key="4">
    <source>
        <dbReference type="ARBA" id="ARBA00023002"/>
    </source>
</evidence>
<dbReference type="InterPro" id="IPR002397">
    <property type="entry name" value="Cyt_P450_B"/>
</dbReference>
<evidence type="ECO:0000313" key="9">
    <source>
        <dbReference type="Proteomes" id="UP000239352"/>
    </source>
</evidence>
<evidence type="ECO:0000256" key="5">
    <source>
        <dbReference type="ARBA" id="ARBA00023004"/>
    </source>
</evidence>
<dbReference type="RefSeq" id="WP_106112992.1">
    <property type="nucleotide sequence ID" value="NZ_PVSR01000005.1"/>
</dbReference>
<dbReference type="GO" id="GO:0005506">
    <property type="term" value="F:iron ion binding"/>
    <property type="evidence" value="ECO:0007669"/>
    <property type="project" value="InterPro"/>
</dbReference>
<proteinExistence type="inferred from homology"/>
<keyword evidence="9" id="KW-1185">Reference proteome</keyword>
<dbReference type="GO" id="GO:0020037">
    <property type="term" value="F:heme binding"/>
    <property type="evidence" value="ECO:0007669"/>
    <property type="project" value="InterPro"/>
</dbReference>
<keyword evidence="5 7" id="KW-0408">Iron</keyword>
<reference evidence="8 9" key="1">
    <citation type="submission" date="2018-03" db="EMBL/GenBank/DDBJ databases">
        <title>Actinopolyspora mortivallis from Sahara, screening for active biomolecules.</title>
        <authorList>
            <person name="Selama O."/>
            <person name="Wellington E.M.H."/>
            <person name="Hacene H."/>
        </authorList>
    </citation>
    <scope>NUCLEOTIDE SEQUENCE [LARGE SCALE GENOMIC DNA]</scope>
    <source>
        <strain evidence="8 9">M5A</strain>
    </source>
</reference>
<dbReference type="SUPFAM" id="SSF48264">
    <property type="entry name" value="Cytochrome P450"/>
    <property type="match status" value="1"/>
</dbReference>
<dbReference type="GO" id="GO:0016705">
    <property type="term" value="F:oxidoreductase activity, acting on paired donors, with incorporation or reduction of molecular oxygen"/>
    <property type="evidence" value="ECO:0007669"/>
    <property type="project" value="InterPro"/>
</dbReference>
<dbReference type="GO" id="GO:0004497">
    <property type="term" value="F:monooxygenase activity"/>
    <property type="evidence" value="ECO:0007669"/>
    <property type="project" value="UniProtKB-KW"/>
</dbReference>
<evidence type="ECO:0000256" key="7">
    <source>
        <dbReference type="RuleBase" id="RU000461"/>
    </source>
</evidence>
<dbReference type="PANTHER" id="PTHR46696">
    <property type="entry name" value="P450, PUTATIVE (EUROFUNG)-RELATED"/>
    <property type="match status" value="1"/>
</dbReference>
<dbReference type="STRING" id="1050202.GCA_000384035_02989"/>
<keyword evidence="3 7" id="KW-0479">Metal-binding</keyword>
<accession>A0A2T0GYR3</accession>
<dbReference type="Proteomes" id="UP000239352">
    <property type="component" value="Unassembled WGS sequence"/>
</dbReference>
<dbReference type="Pfam" id="PF00067">
    <property type="entry name" value="p450"/>
    <property type="match status" value="2"/>
</dbReference>
<sequence>MSASSQAPPVFPFDNSTVHHPDPLYARLRAEQPVTRIDFYGHDAWLVLGHEQARSVLADQRFSLAEASKPHIPRLGTLSVPPGAILALDPPEHTRVRKLATKVFTPRRIEALRPRVREVVDELLADLVTTGPPVDLIERFTAPLPIRMICEILGVPLSDQKDFERWTELIASVDGVSPEQVWHGWESLQNYIAGLVAEKRRQPAEDLLSALVEARDVDDRLDENELVLFGLMLLVAGHETTKNQLANSVLVLLGKHPEQWRTLVHDPERVPTAVDELLRYISLFNFDVTLPRVAVERVEVGGVTVSEGEVVLVALSAANRDEREFDRPDELDVERRDNRHLAFGSGIHRCLGAQLAKLELDVGLRGLVGALPGLELAVAEDEVAWKTGSFVRAPRQLPVTW</sequence>
<dbReference type="FunFam" id="1.10.630.10:FF:000018">
    <property type="entry name" value="Cytochrome P450 monooxygenase"/>
    <property type="match status" value="1"/>
</dbReference>
<dbReference type="CDD" id="cd11031">
    <property type="entry name" value="Cyp158A-like"/>
    <property type="match status" value="1"/>
</dbReference>
<keyword evidence="2 7" id="KW-0349">Heme</keyword>
<name>A0A2T0GYR3_ACTMO</name>
<evidence type="ECO:0000256" key="2">
    <source>
        <dbReference type="ARBA" id="ARBA00022617"/>
    </source>
</evidence>
<keyword evidence="6 7" id="KW-0503">Monooxygenase</keyword>
<dbReference type="InterPro" id="IPR036396">
    <property type="entry name" value="Cyt_P450_sf"/>
</dbReference>
<dbReference type="InterPro" id="IPR017972">
    <property type="entry name" value="Cyt_P450_CS"/>
</dbReference>
<dbReference type="Gene3D" id="1.10.630.10">
    <property type="entry name" value="Cytochrome P450"/>
    <property type="match status" value="1"/>
</dbReference>